<dbReference type="SUPFAM" id="SSF52317">
    <property type="entry name" value="Class I glutamine amidotransferase-like"/>
    <property type="match status" value="1"/>
</dbReference>
<dbReference type="InterPro" id="IPR017853">
    <property type="entry name" value="GH"/>
</dbReference>
<dbReference type="Proteomes" id="UP000295351">
    <property type="component" value="Unassembled WGS sequence"/>
</dbReference>
<evidence type="ECO:0000313" key="3">
    <source>
        <dbReference type="Proteomes" id="UP000295351"/>
    </source>
</evidence>
<keyword evidence="3" id="KW-1185">Reference proteome</keyword>
<dbReference type="GO" id="GO:0005975">
    <property type="term" value="P:carbohydrate metabolic process"/>
    <property type="evidence" value="ECO:0007669"/>
    <property type="project" value="InterPro"/>
</dbReference>
<accession>A0A4V2RGK4</accession>
<name>A0A4V2RGK4_SHIGR</name>
<gene>
    <name evidence="2" type="ORF">EV665_12461</name>
</gene>
<feature type="domain" description="Beta-galactosidase trimerisation" evidence="1">
    <location>
        <begin position="363"/>
        <end position="477"/>
    </location>
</feature>
<dbReference type="Gene3D" id="3.20.20.80">
    <property type="entry name" value="Glycosidases"/>
    <property type="match status" value="1"/>
</dbReference>
<protein>
    <submittedName>
        <fullName evidence="2">Beta-galactosidase-like protein</fullName>
    </submittedName>
</protein>
<comment type="caution">
    <text evidence="2">The sequence shown here is derived from an EMBL/GenBank/DDBJ whole genome shotgun (WGS) entry which is preliminary data.</text>
</comment>
<organism evidence="2 3">
    <name type="scientific">Shinella granuli</name>
    <dbReference type="NCBI Taxonomy" id="323621"/>
    <lineage>
        <taxon>Bacteria</taxon>
        <taxon>Pseudomonadati</taxon>
        <taxon>Pseudomonadota</taxon>
        <taxon>Alphaproteobacteria</taxon>
        <taxon>Hyphomicrobiales</taxon>
        <taxon>Rhizobiaceae</taxon>
        <taxon>Shinella</taxon>
    </lineage>
</organism>
<dbReference type="Gene3D" id="3.40.50.880">
    <property type="match status" value="1"/>
</dbReference>
<dbReference type="InterPro" id="IPR028212">
    <property type="entry name" value="GHL6"/>
</dbReference>
<dbReference type="Pfam" id="PF14871">
    <property type="entry name" value="GHL6"/>
    <property type="match status" value="1"/>
</dbReference>
<reference evidence="2 3" key="1">
    <citation type="submission" date="2019-03" db="EMBL/GenBank/DDBJ databases">
        <title>Genomic Encyclopedia of Type Strains, Phase IV (KMG-IV): sequencing the most valuable type-strain genomes for metagenomic binning, comparative biology and taxonomic classification.</title>
        <authorList>
            <person name="Goeker M."/>
        </authorList>
    </citation>
    <scope>NUCLEOTIDE SEQUENCE [LARGE SCALE GENOMIC DNA]</scope>
    <source>
        <strain evidence="2 3">DSM 18401</strain>
    </source>
</reference>
<dbReference type="EMBL" id="SLVX01000024">
    <property type="protein sequence ID" value="TCN36800.1"/>
    <property type="molecule type" value="Genomic_DNA"/>
</dbReference>
<evidence type="ECO:0000259" key="1">
    <source>
        <dbReference type="Pfam" id="PF08532"/>
    </source>
</evidence>
<dbReference type="AlphaFoldDB" id="A0A4V2RGK4"/>
<sequence length="710" mass="80298">MTSHSQYSWLRSSLVMIMTLRESDAGSWNTEKMADFAKSFSLDALGFSVGGIMAFYPSDIPLHPRAKTLGERDLAAEMIASLAKRGIRPIARIDPSMASRALYAERPEWFAQDKSGAPVEVHGHFITCPNGGYYNDFMIRVVEEILTRYAFDGLWANAAQFSPWHTPQCHCTVCQQKFRAKTGKAIPDENWNDPVWRQYNEWRYECIAEWNARVQAAKMRVRPSCAWMPLSQVAESWDHSRVGGWDLDYTEPHQDGIVLEAQRRYANMFWPGLEARYMRSLAPEKGGGITTSYFLPWWRFYRVPVAENRMWAGQVMAQGVMPWIHVTGYQKEQFDHRGLDGLRETFAVFDRNRETYMEAKPVADLALVYSRHSLDNFGHKDPAARYLDHFRGAYNAMMDQRLAFDILSGNRLTAEMLARYKAVMLPNAACLSDAACAALETYVRNGGHLVSTYRSGDFDEMGAPRETTLLGRLIGAKGTGVTWKSLRAAYAAIRDPSSPLLAGFEGTDLLPVAGDITFMRTDDQPAIPAPLTLVPPVEGEVGSGISVPEFNTIDHVTDYPMIVDRRVGKGRIIHFPWQPDLIGFRYGFRDLFRLIANAVRQAEGWRDVATVKGPGLIDLSVMEKSDRLVVSLVNFSAPGSFNTGQRRIIEELIPLHDLEITVDVPSSFRRDRVRLVFAEREIPVTRLDGNRIRFTLPRLEAMETIEMLLG</sequence>
<dbReference type="SUPFAM" id="SSF51445">
    <property type="entry name" value="(Trans)glycosidases"/>
    <property type="match status" value="1"/>
</dbReference>
<dbReference type="InterPro" id="IPR013738">
    <property type="entry name" value="Beta_galactosidase_Trimer"/>
</dbReference>
<dbReference type="Pfam" id="PF08532">
    <property type="entry name" value="Glyco_hydro_42M"/>
    <property type="match status" value="1"/>
</dbReference>
<dbReference type="GO" id="GO:0004565">
    <property type="term" value="F:beta-galactosidase activity"/>
    <property type="evidence" value="ECO:0007669"/>
    <property type="project" value="InterPro"/>
</dbReference>
<evidence type="ECO:0000313" key="2">
    <source>
        <dbReference type="EMBL" id="TCN36800.1"/>
    </source>
</evidence>
<dbReference type="CDD" id="cd03143">
    <property type="entry name" value="A4_beta-galactosidase_middle_domain"/>
    <property type="match status" value="1"/>
</dbReference>
<dbReference type="RefSeq" id="WP_162853165.1">
    <property type="nucleotide sequence ID" value="NZ_BAABEI010000004.1"/>
</dbReference>
<proteinExistence type="predicted"/>
<dbReference type="InterPro" id="IPR029062">
    <property type="entry name" value="Class_I_gatase-like"/>
</dbReference>